<evidence type="ECO:0000313" key="4">
    <source>
        <dbReference type="EMBL" id="SSA34694.1"/>
    </source>
</evidence>
<accession>A0A2Y8ZRZ2</accession>
<dbReference type="AlphaFoldDB" id="A0A2Y8ZRZ2"/>
<dbReference type="PANTHER" id="PTHR43038:SF3">
    <property type="entry name" value="ABC TRANSPORTER G FAMILY MEMBER 20 ISOFORM X1"/>
    <property type="match status" value="1"/>
</dbReference>
<dbReference type="InterPro" id="IPR003439">
    <property type="entry name" value="ABC_transporter-like_ATP-bd"/>
</dbReference>
<protein>
    <submittedName>
        <fullName evidence="4">ABC-2 type transport system ATP-binding protein</fullName>
    </submittedName>
</protein>
<keyword evidence="2 4" id="KW-0067">ATP-binding</keyword>
<evidence type="ECO:0000256" key="1">
    <source>
        <dbReference type="ARBA" id="ARBA00022741"/>
    </source>
</evidence>
<dbReference type="SUPFAM" id="SSF52540">
    <property type="entry name" value="P-loop containing nucleoside triphosphate hydrolases"/>
    <property type="match status" value="1"/>
</dbReference>
<dbReference type="RefSeq" id="WP_109685469.1">
    <property type="nucleotide sequence ID" value="NZ_QGDN01000001.1"/>
</dbReference>
<dbReference type="GO" id="GO:0005524">
    <property type="term" value="F:ATP binding"/>
    <property type="evidence" value="ECO:0007669"/>
    <property type="project" value="UniProtKB-KW"/>
</dbReference>
<keyword evidence="1" id="KW-0547">Nucleotide-binding</keyword>
<evidence type="ECO:0000313" key="5">
    <source>
        <dbReference type="Proteomes" id="UP000250028"/>
    </source>
</evidence>
<proteinExistence type="predicted"/>
<dbReference type="Proteomes" id="UP000250028">
    <property type="component" value="Unassembled WGS sequence"/>
</dbReference>
<dbReference type="GO" id="GO:0016887">
    <property type="term" value="F:ATP hydrolysis activity"/>
    <property type="evidence" value="ECO:0007669"/>
    <property type="project" value="InterPro"/>
</dbReference>
<dbReference type="CDD" id="cd03230">
    <property type="entry name" value="ABC_DR_subfamily_A"/>
    <property type="match status" value="1"/>
</dbReference>
<reference evidence="5" key="1">
    <citation type="submission" date="2016-10" db="EMBL/GenBank/DDBJ databases">
        <authorList>
            <person name="Varghese N."/>
            <person name="Submissions S."/>
        </authorList>
    </citation>
    <scope>NUCLEOTIDE SEQUENCE [LARGE SCALE GENOMIC DNA]</scope>
    <source>
        <strain evidence="5">DSM 22951</strain>
    </source>
</reference>
<dbReference type="PANTHER" id="PTHR43038">
    <property type="entry name" value="ATP-BINDING CASSETTE, SUB-FAMILY H, MEMBER 1"/>
    <property type="match status" value="1"/>
</dbReference>
<dbReference type="SMART" id="SM00382">
    <property type="entry name" value="AAA"/>
    <property type="match status" value="1"/>
</dbReference>
<gene>
    <name evidence="4" type="ORF">SAMN04489750_2019</name>
</gene>
<dbReference type="Gene3D" id="3.40.50.300">
    <property type="entry name" value="P-loop containing nucleotide triphosphate hydrolases"/>
    <property type="match status" value="1"/>
</dbReference>
<dbReference type="EMBL" id="UESZ01000001">
    <property type="protein sequence ID" value="SSA34694.1"/>
    <property type="molecule type" value="Genomic_DNA"/>
</dbReference>
<dbReference type="PROSITE" id="PS50893">
    <property type="entry name" value="ABC_TRANSPORTER_2"/>
    <property type="match status" value="1"/>
</dbReference>
<dbReference type="OrthoDB" id="9804819at2"/>
<sequence>MSAPIVLSADHVTRRFGDFTAVDEVSLRVRGGEVVGLLGANGAGKTTVMRMLLGLLPVSSGVVGLLGRPPNRERRRSIGYVPQNLGLYRDLTLRENLAFVADAYGTSVPQLPDDLAPYADRLVGQVPLGAQRQAAFVAALSHHPAAVLLDEPTSGVDALARARLWDTIRDQSDAGVGVLVTTHYMQEAQQCDRLLLMSHGRLVAQGTETDVIDGATAVAVRCEDWTSAFAALSDAGLAATLDGRAVRVVAASPDRVQAVLGNAQVTATLTAVPATIEERMLMLDRDFTHSGPDWQT</sequence>
<feature type="domain" description="ABC transporter" evidence="3">
    <location>
        <begin position="7"/>
        <end position="224"/>
    </location>
</feature>
<keyword evidence="5" id="KW-1185">Reference proteome</keyword>
<organism evidence="4 5">
    <name type="scientific">Branchiibius hedensis</name>
    <dbReference type="NCBI Taxonomy" id="672460"/>
    <lineage>
        <taxon>Bacteria</taxon>
        <taxon>Bacillati</taxon>
        <taxon>Actinomycetota</taxon>
        <taxon>Actinomycetes</taxon>
        <taxon>Micrococcales</taxon>
        <taxon>Dermacoccaceae</taxon>
        <taxon>Branchiibius</taxon>
    </lineage>
</organism>
<evidence type="ECO:0000256" key="2">
    <source>
        <dbReference type="ARBA" id="ARBA00022840"/>
    </source>
</evidence>
<dbReference type="Pfam" id="PF00005">
    <property type="entry name" value="ABC_tran"/>
    <property type="match status" value="1"/>
</dbReference>
<dbReference type="InterPro" id="IPR003593">
    <property type="entry name" value="AAA+_ATPase"/>
</dbReference>
<name>A0A2Y8ZRZ2_9MICO</name>
<evidence type="ECO:0000259" key="3">
    <source>
        <dbReference type="PROSITE" id="PS50893"/>
    </source>
</evidence>
<dbReference type="InterPro" id="IPR027417">
    <property type="entry name" value="P-loop_NTPase"/>
</dbReference>